<feature type="compositionally biased region" description="Low complexity" evidence="1">
    <location>
        <begin position="157"/>
        <end position="176"/>
    </location>
</feature>
<organism evidence="2 3">
    <name type="scientific">Cutaneotrichosporon spelunceum</name>
    <dbReference type="NCBI Taxonomy" id="1672016"/>
    <lineage>
        <taxon>Eukaryota</taxon>
        <taxon>Fungi</taxon>
        <taxon>Dikarya</taxon>
        <taxon>Basidiomycota</taxon>
        <taxon>Agaricomycotina</taxon>
        <taxon>Tremellomycetes</taxon>
        <taxon>Trichosporonales</taxon>
        <taxon>Trichosporonaceae</taxon>
        <taxon>Cutaneotrichosporon</taxon>
    </lineage>
</organism>
<evidence type="ECO:0000313" key="2">
    <source>
        <dbReference type="EMBL" id="GMK59320.1"/>
    </source>
</evidence>
<evidence type="ECO:0000256" key="1">
    <source>
        <dbReference type="SAM" id="MobiDB-lite"/>
    </source>
</evidence>
<name>A0AAD3TZG5_9TREE</name>
<dbReference type="AlphaFoldDB" id="A0AAD3TZG5"/>
<feature type="compositionally biased region" description="Polar residues" evidence="1">
    <location>
        <begin position="336"/>
        <end position="355"/>
    </location>
</feature>
<dbReference type="Proteomes" id="UP001222932">
    <property type="component" value="Unassembled WGS sequence"/>
</dbReference>
<feature type="region of interest" description="Disordered" evidence="1">
    <location>
        <begin position="130"/>
        <end position="186"/>
    </location>
</feature>
<reference evidence="2" key="2">
    <citation type="submission" date="2023-06" db="EMBL/GenBank/DDBJ databases">
        <authorList>
            <person name="Kobayashi Y."/>
            <person name="Kayamori A."/>
            <person name="Aoki K."/>
            <person name="Shiwa Y."/>
            <person name="Fujita N."/>
            <person name="Sugita T."/>
            <person name="Iwasaki W."/>
            <person name="Tanaka N."/>
            <person name="Takashima M."/>
        </authorList>
    </citation>
    <scope>NUCLEOTIDE SEQUENCE</scope>
    <source>
        <strain evidence="2">HIS016</strain>
    </source>
</reference>
<dbReference type="EMBL" id="BTCM01000007">
    <property type="protein sequence ID" value="GMK59320.1"/>
    <property type="molecule type" value="Genomic_DNA"/>
</dbReference>
<protein>
    <submittedName>
        <fullName evidence="2">Uncharacterized protein</fullName>
    </submittedName>
</protein>
<gene>
    <name evidence="2" type="ORF">CspeluHIS016_0703350</name>
</gene>
<feature type="region of interest" description="Disordered" evidence="1">
    <location>
        <begin position="265"/>
        <end position="290"/>
    </location>
</feature>
<comment type="caution">
    <text evidence="2">The sequence shown here is derived from an EMBL/GenBank/DDBJ whole genome shotgun (WGS) entry which is preliminary data.</text>
</comment>
<reference evidence="2" key="1">
    <citation type="journal article" date="2023" name="BMC Genomics">
        <title>Chromosome-level genome assemblies of Cutaneotrichosporon spp. (Trichosporonales, Basidiomycota) reveal imbalanced evolution between nucleotide sequences and chromosome synteny.</title>
        <authorList>
            <person name="Kobayashi Y."/>
            <person name="Kayamori A."/>
            <person name="Aoki K."/>
            <person name="Shiwa Y."/>
            <person name="Matsutani M."/>
            <person name="Fujita N."/>
            <person name="Sugita T."/>
            <person name="Iwasaki W."/>
            <person name="Tanaka N."/>
            <person name="Takashima M."/>
        </authorList>
    </citation>
    <scope>NUCLEOTIDE SEQUENCE</scope>
    <source>
        <strain evidence="2">HIS016</strain>
    </source>
</reference>
<proteinExistence type="predicted"/>
<accession>A0AAD3TZG5</accession>
<feature type="region of interest" description="Disordered" evidence="1">
    <location>
        <begin position="321"/>
        <end position="357"/>
    </location>
</feature>
<keyword evidence="3" id="KW-1185">Reference proteome</keyword>
<evidence type="ECO:0000313" key="3">
    <source>
        <dbReference type="Proteomes" id="UP001222932"/>
    </source>
</evidence>
<sequence length="386" mass="40399">MEARFSLPILSAGGDLLPDPTAIARANRQVSLPETPGRALPIPPTPQSNVTKPARAFYEARDMPFQARPGQPVSPRTVIEDPVFTSSPIARMVDSEPEHVPNGFQAQPYSVVQGFNHQCHTFSTLASEKGPLHANASQPPSSPLSPGSPRHYGYAQVPPVSLPASPLSSPTASKSTQHSIHSCSGSPSVPCTPGPFAWATSAAITSPAKSTAKYASPVSRQPNHPIAVGHRVSCQAGAATPVAKPYPVPTTASSGLGSAPMALVLNPPARSSSHLPVRGPRPGPHAFAPEATLTKTSSPLHAPEPIVPPVQLSSQGPMAMFDDCWESDHFSESGDGYSTPTPPSQEQLGSTSGNSLELVESLTENDSLLDYARTVESLVARSHNSK</sequence>
<feature type="compositionally biased region" description="Polar residues" evidence="1">
    <location>
        <begin position="177"/>
        <end position="186"/>
    </location>
</feature>